<organism evidence="1 2">
    <name type="scientific">Taklimakanibacter albus</name>
    <dbReference type="NCBI Taxonomy" id="2800327"/>
    <lineage>
        <taxon>Bacteria</taxon>
        <taxon>Pseudomonadati</taxon>
        <taxon>Pseudomonadota</taxon>
        <taxon>Alphaproteobacteria</taxon>
        <taxon>Hyphomicrobiales</taxon>
        <taxon>Aestuariivirgaceae</taxon>
        <taxon>Taklimakanibacter</taxon>
    </lineage>
</organism>
<comment type="caution">
    <text evidence="1">The sequence shown here is derived from an EMBL/GenBank/DDBJ whole genome shotgun (WGS) entry which is preliminary data.</text>
</comment>
<evidence type="ECO:0000313" key="1">
    <source>
        <dbReference type="EMBL" id="MBK1871101.1"/>
    </source>
</evidence>
<keyword evidence="2" id="KW-1185">Reference proteome</keyword>
<gene>
    <name evidence="1" type="ORF">JHL16_32345</name>
</gene>
<sequence>MPFGIADIFVILLITIGPLKAAIVYATLTAKADAAFRRHVAIKTVITATIVIVLFVLAGEFILKVFHISLPALKIAGGLILLLFALHMVLGEEKKGQVDNVPPSADIAVYPLAMPLMATPQGIVAIVTVAAGAQTMGDIAILLVLALIVLAINLIVLLLADKIIKFVGPGALMIVGKVVGILLAGLAVQLMISAGTDLGLIAKPLPHS</sequence>
<protein>
    <submittedName>
        <fullName evidence="1">MarC family protein</fullName>
    </submittedName>
</protein>
<evidence type="ECO:0000313" key="2">
    <source>
        <dbReference type="Proteomes" id="UP000616151"/>
    </source>
</evidence>
<dbReference type="Proteomes" id="UP000616151">
    <property type="component" value="Unassembled WGS sequence"/>
</dbReference>
<dbReference type="EMBL" id="JAENHL010000008">
    <property type="protein sequence ID" value="MBK1871101.1"/>
    <property type="molecule type" value="Genomic_DNA"/>
</dbReference>
<proteinExistence type="predicted"/>
<name>A0ACC5RF16_9HYPH</name>
<accession>A0ACC5RF16</accession>
<reference evidence="1" key="1">
    <citation type="submission" date="2021-01" db="EMBL/GenBank/DDBJ databases">
        <authorList>
            <person name="Sun Q."/>
        </authorList>
    </citation>
    <scope>NUCLEOTIDE SEQUENCE</scope>
    <source>
        <strain evidence="1">YIM B02566</strain>
    </source>
</reference>